<evidence type="ECO:0000256" key="5">
    <source>
        <dbReference type="ARBA" id="ARBA00022840"/>
    </source>
</evidence>
<sequence>MKIVITGLTGSGKSTLGRRLAKELGLRYISGGDLLKQIMAGERAMHAGWWETEEGERAMERRRKQEEYDREVDRRLLEIMEREENVLVDSWTVSYLYKKEDAVKIYLKADVKERARRVSRRDGISVEEAVEAIKRKDETSIELYKRLYGFRLDEDLTPFNLVLDTTKLDEEDAFNLVLMYVRRWFSEKG</sequence>
<dbReference type="EMBL" id="RCOS01000062">
    <property type="protein sequence ID" value="RSN76281.1"/>
    <property type="molecule type" value="Genomic_DNA"/>
</dbReference>
<comment type="caution">
    <text evidence="6">The sequence shown here is derived from an EMBL/GenBank/DDBJ whole genome shotgun (WGS) entry which is preliminary data.</text>
</comment>
<protein>
    <submittedName>
        <fullName evidence="6">Uncharacterized protein</fullName>
    </submittedName>
</protein>
<dbReference type="InterPro" id="IPR027417">
    <property type="entry name" value="P-loop_NTPase"/>
</dbReference>
<evidence type="ECO:0000256" key="4">
    <source>
        <dbReference type="ARBA" id="ARBA00022777"/>
    </source>
</evidence>
<dbReference type="OrthoDB" id="31096at2157"/>
<dbReference type="GO" id="GO:0016776">
    <property type="term" value="F:phosphotransferase activity, phosphate group as acceptor"/>
    <property type="evidence" value="ECO:0007669"/>
    <property type="project" value="InterPro"/>
</dbReference>
<gene>
    <name evidence="6" type="ORF">D6D85_04850</name>
</gene>
<evidence type="ECO:0000256" key="3">
    <source>
        <dbReference type="ARBA" id="ARBA00022741"/>
    </source>
</evidence>
<dbReference type="Proteomes" id="UP000277582">
    <property type="component" value="Unassembled WGS sequence"/>
</dbReference>
<keyword evidence="5" id="KW-0067">ATP-binding</keyword>
<dbReference type="Pfam" id="PF13189">
    <property type="entry name" value="Cytidylate_kin2"/>
    <property type="match status" value="1"/>
</dbReference>
<dbReference type="GO" id="GO:0005524">
    <property type="term" value="F:ATP binding"/>
    <property type="evidence" value="ECO:0007669"/>
    <property type="project" value="UniProtKB-KW"/>
</dbReference>
<keyword evidence="1" id="KW-0963">Cytoplasm</keyword>
<dbReference type="SUPFAM" id="SSF52540">
    <property type="entry name" value="P-loop containing nucleoside triphosphate hydrolases"/>
    <property type="match status" value="1"/>
</dbReference>
<evidence type="ECO:0000313" key="7">
    <source>
        <dbReference type="Proteomes" id="UP000277582"/>
    </source>
</evidence>
<dbReference type="InterPro" id="IPR011892">
    <property type="entry name" value="Cyt_kin_arch"/>
</dbReference>
<dbReference type="GO" id="GO:0006139">
    <property type="term" value="P:nucleobase-containing compound metabolic process"/>
    <property type="evidence" value="ECO:0007669"/>
    <property type="project" value="InterPro"/>
</dbReference>
<organism evidence="6 7">
    <name type="scientific">Candidatus Methanodesulfokora washburnensis</name>
    <dbReference type="NCBI Taxonomy" id="2478471"/>
    <lineage>
        <taxon>Archaea</taxon>
        <taxon>Thermoproteota</taxon>
        <taxon>Candidatus Korarchaeia</taxon>
        <taxon>Candidatus Korarchaeia incertae sedis</taxon>
        <taxon>Candidatus Methanodesulfokora</taxon>
    </lineage>
</organism>
<keyword evidence="2" id="KW-0808">Transferase</keyword>
<dbReference type="PRINTS" id="PR01100">
    <property type="entry name" value="SHIKIMTKNASE"/>
</dbReference>
<keyword evidence="3" id="KW-0547">Nucleotide-binding</keyword>
<accession>A0A429GRB7</accession>
<dbReference type="NCBIfam" id="TIGR02173">
    <property type="entry name" value="cyt_kin_arch"/>
    <property type="match status" value="1"/>
</dbReference>
<evidence type="ECO:0000256" key="2">
    <source>
        <dbReference type="ARBA" id="ARBA00022679"/>
    </source>
</evidence>
<dbReference type="GO" id="GO:0016301">
    <property type="term" value="F:kinase activity"/>
    <property type="evidence" value="ECO:0007669"/>
    <property type="project" value="UniProtKB-KW"/>
</dbReference>
<dbReference type="Gene3D" id="3.40.50.300">
    <property type="entry name" value="P-loop containing nucleotide triphosphate hydrolases"/>
    <property type="match status" value="1"/>
</dbReference>
<proteinExistence type="predicted"/>
<reference evidence="6 7" key="1">
    <citation type="submission" date="2018-10" db="EMBL/GenBank/DDBJ databases">
        <title>Co-occurring genomic capacity for anaerobic methane metabolism and dissimilatory sulfite reduction discovered in the Korarchaeota.</title>
        <authorList>
            <person name="Mckay L.J."/>
            <person name="Dlakic M."/>
            <person name="Fields M.W."/>
            <person name="Delmont T.O."/>
            <person name="Eren A.M."/>
            <person name="Jay Z.J."/>
            <person name="Klingelsmith K.B."/>
            <person name="Rusch D.B."/>
            <person name="Inskeep W.P."/>
        </authorList>
    </citation>
    <scope>NUCLEOTIDE SEQUENCE [LARGE SCALE GENOMIC DNA]</scope>
    <source>
        <strain evidence="6 7">MDKW</strain>
    </source>
</reference>
<evidence type="ECO:0000256" key="1">
    <source>
        <dbReference type="ARBA" id="ARBA00022490"/>
    </source>
</evidence>
<keyword evidence="7" id="KW-1185">Reference proteome</keyword>
<dbReference type="RefSeq" id="WP_125670904.1">
    <property type="nucleotide sequence ID" value="NZ_RCOS01000062.1"/>
</dbReference>
<keyword evidence="4" id="KW-0418">Kinase</keyword>
<name>A0A429GRB7_9CREN</name>
<evidence type="ECO:0000313" key="6">
    <source>
        <dbReference type="EMBL" id="RSN76281.1"/>
    </source>
</evidence>
<dbReference type="AlphaFoldDB" id="A0A429GRB7"/>